<dbReference type="VEuPathDB" id="FungiDB:MFRU_035g00220"/>
<dbReference type="SUPFAM" id="SSF58022">
    <property type="entry name" value="XRCC4, C-terminal oligomerization domain"/>
    <property type="match status" value="1"/>
</dbReference>
<organism evidence="3 4">
    <name type="scientific">Monilinia fructicola</name>
    <name type="common">Brown rot fungus</name>
    <name type="synonym">Ciboria fructicola</name>
    <dbReference type="NCBI Taxonomy" id="38448"/>
    <lineage>
        <taxon>Eukaryota</taxon>
        <taxon>Fungi</taxon>
        <taxon>Dikarya</taxon>
        <taxon>Ascomycota</taxon>
        <taxon>Pezizomycotina</taxon>
        <taxon>Leotiomycetes</taxon>
        <taxon>Helotiales</taxon>
        <taxon>Sclerotiniaceae</taxon>
        <taxon>Monilinia</taxon>
    </lineage>
</organism>
<dbReference type="Proteomes" id="UP000322873">
    <property type="component" value="Unassembled WGS sequence"/>
</dbReference>
<feature type="compositionally biased region" description="Basic and acidic residues" evidence="2">
    <location>
        <begin position="261"/>
        <end position="270"/>
    </location>
</feature>
<keyword evidence="4" id="KW-1185">Reference proteome</keyword>
<evidence type="ECO:0000256" key="2">
    <source>
        <dbReference type="SAM" id="MobiDB-lite"/>
    </source>
</evidence>
<keyword evidence="1" id="KW-0175">Coiled coil</keyword>
<dbReference type="OrthoDB" id="8064436at2759"/>
<protein>
    <recommendedName>
        <fullName evidence="5">Mitotic apparatus protein p62</fullName>
    </recommendedName>
</protein>
<comment type="caution">
    <text evidence="3">The sequence shown here is derived from an EMBL/GenBank/DDBJ whole genome shotgun (WGS) entry which is preliminary data.</text>
</comment>
<dbReference type="AlphaFoldDB" id="A0A5M9JVG1"/>
<feature type="compositionally biased region" description="Acidic residues" evidence="2">
    <location>
        <begin position="271"/>
        <end position="282"/>
    </location>
</feature>
<proteinExistence type="predicted"/>
<evidence type="ECO:0000313" key="4">
    <source>
        <dbReference type="Proteomes" id="UP000322873"/>
    </source>
</evidence>
<sequence length="376" mass="41845">MAANQFSTVLRITSSTANQDEVFLMHVESIGSRPLDVKLIGTDGELVFAVSLNHTKVSSIKSRNSPCSDEEWIRILSSILLHEPSKVGEENVTGGVEIHAKVEKKAMTIVVQKVIEGIKQRLGAIKLDETEEEEISLFEWCALAARSADSSMDELEALRIKYREQQEILDKLNNDFKESNKLKSDNENQLLEKFGILLNEKKLKIRNQQKLLAGATVDPQKVEAMQATRARTPRTVGTSRSGKRKVGKEAQADSSDDSDDAFERMNVDNDQHEDDVTDDESDHPEVQTPERSDDETVSEREADALPSTSRLPMRKNIIPDDSDEEMQPAPRSTETPKIAELPPKRELPFTKKAAPVPAPKPTNDGSETESGSDDEL</sequence>
<evidence type="ECO:0008006" key="5">
    <source>
        <dbReference type="Google" id="ProtNLM"/>
    </source>
</evidence>
<gene>
    <name evidence="3" type="ORF">EYC84_001742</name>
</gene>
<accession>A0A5M9JVG1</accession>
<dbReference type="PANTHER" id="PTHR42067">
    <property type="entry name" value="YALI0C15378P"/>
    <property type="match status" value="1"/>
</dbReference>
<reference evidence="3 4" key="1">
    <citation type="submission" date="2019-06" db="EMBL/GenBank/DDBJ databases">
        <title>Genome Sequence of the Brown Rot Fungal Pathogen Monilinia fructicola.</title>
        <authorList>
            <person name="De Miccolis Angelini R.M."/>
            <person name="Landi L."/>
            <person name="Abate D."/>
            <person name="Pollastro S."/>
            <person name="Romanazzi G."/>
            <person name="Faretra F."/>
        </authorList>
    </citation>
    <scope>NUCLEOTIDE SEQUENCE [LARGE SCALE GENOMIC DNA]</scope>
    <source>
        <strain evidence="3 4">Mfrc123</strain>
    </source>
</reference>
<dbReference type="EMBL" id="VICG01000005">
    <property type="protein sequence ID" value="KAA8571772.1"/>
    <property type="molecule type" value="Genomic_DNA"/>
</dbReference>
<name>A0A5M9JVG1_MONFR</name>
<feature type="region of interest" description="Disordered" evidence="2">
    <location>
        <begin position="223"/>
        <end position="376"/>
    </location>
</feature>
<dbReference type="PANTHER" id="PTHR42067:SF1">
    <property type="entry name" value="MITOTIC APPARATUS PROTEIN P62"/>
    <property type="match status" value="1"/>
</dbReference>
<feature type="compositionally biased region" description="Acidic residues" evidence="2">
    <location>
        <begin position="366"/>
        <end position="376"/>
    </location>
</feature>
<evidence type="ECO:0000256" key="1">
    <source>
        <dbReference type="SAM" id="Coils"/>
    </source>
</evidence>
<evidence type="ECO:0000313" key="3">
    <source>
        <dbReference type="EMBL" id="KAA8571772.1"/>
    </source>
</evidence>
<feature type="coiled-coil region" evidence="1">
    <location>
        <begin position="155"/>
        <end position="189"/>
    </location>
</feature>